<organism evidence="2">
    <name type="scientific">marine sediment metagenome</name>
    <dbReference type="NCBI Taxonomy" id="412755"/>
    <lineage>
        <taxon>unclassified sequences</taxon>
        <taxon>metagenomes</taxon>
        <taxon>ecological metagenomes</taxon>
    </lineage>
</organism>
<feature type="transmembrane region" description="Helical" evidence="1">
    <location>
        <begin position="228"/>
        <end position="248"/>
    </location>
</feature>
<dbReference type="AlphaFoldDB" id="A0A0F9NVA1"/>
<keyword evidence="1" id="KW-1133">Transmembrane helix</keyword>
<reference evidence="2" key="1">
    <citation type="journal article" date="2015" name="Nature">
        <title>Complex archaea that bridge the gap between prokaryotes and eukaryotes.</title>
        <authorList>
            <person name="Spang A."/>
            <person name="Saw J.H."/>
            <person name="Jorgensen S.L."/>
            <person name="Zaremba-Niedzwiedzka K."/>
            <person name="Martijn J."/>
            <person name="Lind A.E."/>
            <person name="van Eijk R."/>
            <person name="Schleper C."/>
            <person name="Guy L."/>
            <person name="Ettema T.J."/>
        </authorList>
    </citation>
    <scope>NUCLEOTIDE SEQUENCE</scope>
</reference>
<feature type="transmembrane region" description="Helical" evidence="1">
    <location>
        <begin position="98"/>
        <end position="115"/>
    </location>
</feature>
<feature type="transmembrane region" description="Helical" evidence="1">
    <location>
        <begin position="176"/>
        <end position="196"/>
    </location>
</feature>
<comment type="caution">
    <text evidence="2">The sequence shown here is derived from an EMBL/GenBank/DDBJ whole genome shotgun (WGS) entry which is preliminary data.</text>
</comment>
<feature type="transmembrane region" description="Helical" evidence="1">
    <location>
        <begin position="121"/>
        <end position="138"/>
    </location>
</feature>
<keyword evidence="1" id="KW-0812">Transmembrane</keyword>
<feature type="transmembrane region" description="Helical" evidence="1">
    <location>
        <begin position="67"/>
        <end position="86"/>
    </location>
</feature>
<feature type="transmembrane region" description="Helical" evidence="1">
    <location>
        <begin position="12"/>
        <end position="28"/>
    </location>
</feature>
<evidence type="ECO:0000313" key="2">
    <source>
        <dbReference type="EMBL" id="KKM92775.1"/>
    </source>
</evidence>
<gene>
    <name evidence="2" type="ORF">LCGC14_1215160</name>
</gene>
<evidence type="ECO:0000256" key="1">
    <source>
        <dbReference type="SAM" id="Phobius"/>
    </source>
</evidence>
<name>A0A0F9NVA1_9ZZZZ</name>
<protein>
    <recommendedName>
        <fullName evidence="3">Glycosyltransferase RgtA/B/C/D-like domain-containing protein</fullName>
    </recommendedName>
</protein>
<sequence length="402" mass="45745">MNWNFKKFNPYIILFTLLLIPFTAYFYRPDFIGFDPYGFLLLTCKTSNAAGITGIPYSIFTTLPCNFLALKAILFTLAFISGCFIIKLSQLFSPKHGWRASYLIFLSSVYVLEFSKLENEAFAFPLLFASAYLFFKGLKTVKNSRTNYLTAFALLILAGLIWKGSIFYLIGYLLNLGLLLFALLPFLAIPFNGNFLHWKNLLENIIGTSIISEDLPFKFHRHFALNPGLIGAILNPILAPQTILYFALGTISSKYWILSLPFLVTGLVIVHQKLSNTPKFESRHSTFLDKIFQKAINFFEQNHTQIFAIVALFTTIAVTQTVLLGEPQQSQWNAIDYALALDNNVGADWDIGYWILYRGGQTESFQSPFRQQPFLPGQIVITQQDNNCSKIKSFEDFNVMRC</sequence>
<keyword evidence="1" id="KW-0472">Membrane</keyword>
<feature type="transmembrane region" description="Helical" evidence="1">
    <location>
        <begin position="150"/>
        <end position="170"/>
    </location>
</feature>
<accession>A0A0F9NVA1</accession>
<evidence type="ECO:0008006" key="3">
    <source>
        <dbReference type="Google" id="ProtNLM"/>
    </source>
</evidence>
<dbReference type="EMBL" id="LAZR01006351">
    <property type="protein sequence ID" value="KKM92775.1"/>
    <property type="molecule type" value="Genomic_DNA"/>
</dbReference>
<proteinExistence type="predicted"/>
<feature type="transmembrane region" description="Helical" evidence="1">
    <location>
        <begin position="254"/>
        <end position="270"/>
    </location>
</feature>